<dbReference type="Pfam" id="PF08534">
    <property type="entry name" value="Redoxin"/>
    <property type="match status" value="1"/>
</dbReference>
<dbReference type="GO" id="GO:0016491">
    <property type="term" value="F:oxidoreductase activity"/>
    <property type="evidence" value="ECO:0007669"/>
    <property type="project" value="InterPro"/>
</dbReference>
<dbReference type="InterPro" id="IPR006311">
    <property type="entry name" value="TAT_signal"/>
</dbReference>
<organism evidence="3 4">
    <name type="scientific">Paracidovorax wautersii</name>
    <dbReference type="NCBI Taxonomy" id="1177982"/>
    <lineage>
        <taxon>Bacteria</taxon>
        <taxon>Pseudomonadati</taxon>
        <taxon>Pseudomonadota</taxon>
        <taxon>Betaproteobacteria</taxon>
        <taxon>Burkholderiales</taxon>
        <taxon>Comamonadaceae</taxon>
        <taxon>Paracidovorax</taxon>
    </lineage>
</organism>
<dbReference type="PANTHER" id="PTHR42852:SF18">
    <property type="entry name" value="CHROMOSOME UNDETERMINED SCAFFOLD_47, WHOLE GENOME SHOTGUN SEQUENCE"/>
    <property type="match status" value="1"/>
</dbReference>
<gene>
    <name evidence="3" type="primary">resA_3</name>
    <name evidence="3" type="ORF">GAK30_03592</name>
</gene>
<evidence type="ECO:0000259" key="2">
    <source>
        <dbReference type="PROSITE" id="PS51352"/>
    </source>
</evidence>
<evidence type="ECO:0000256" key="1">
    <source>
        <dbReference type="SAM" id="SignalP"/>
    </source>
</evidence>
<dbReference type="CDD" id="cd02966">
    <property type="entry name" value="TlpA_like_family"/>
    <property type="match status" value="1"/>
</dbReference>
<feature type="chain" id="PRO_5030702203" evidence="1">
    <location>
        <begin position="30"/>
        <end position="169"/>
    </location>
</feature>
<evidence type="ECO:0000313" key="3">
    <source>
        <dbReference type="EMBL" id="KAF1018618.1"/>
    </source>
</evidence>
<sequence length="169" mass="18378">MPSLPRRKILQASAAVAATAAVGGLGAWATAPEAAPAHAFTLLEGGSLHTAELQGRVALVNFWATSCVTCVAEMPQFVRLFQTFQASGLRMLAVAMQYDRPDYVAEFVRTRQLPFQIALDTQGEGARLWGEVQATPTTFLLDRQSQIVQRIVGAPDFAELHTRIQRLLA</sequence>
<dbReference type="SUPFAM" id="SSF52833">
    <property type="entry name" value="Thioredoxin-like"/>
    <property type="match status" value="1"/>
</dbReference>
<dbReference type="Gene3D" id="3.40.30.10">
    <property type="entry name" value="Glutaredoxin"/>
    <property type="match status" value="1"/>
</dbReference>
<dbReference type="PANTHER" id="PTHR42852">
    <property type="entry name" value="THIOL:DISULFIDE INTERCHANGE PROTEIN DSBE"/>
    <property type="match status" value="1"/>
</dbReference>
<proteinExistence type="predicted"/>
<dbReference type="InterPro" id="IPR013740">
    <property type="entry name" value="Redoxin"/>
</dbReference>
<feature type="domain" description="Thioredoxin" evidence="2">
    <location>
        <begin position="29"/>
        <end position="169"/>
    </location>
</feature>
<dbReference type="Proteomes" id="UP000461670">
    <property type="component" value="Unassembled WGS sequence"/>
</dbReference>
<protein>
    <submittedName>
        <fullName evidence="3">Thiol-disulfide oxidoreductase ResA</fullName>
    </submittedName>
</protein>
<dbReference type="InterPro" id="IPR036249">
    <property type="entry name" value="Thioredoxin-like_sf"/>
</dbReference>
<accession>A0A7V8FKZ8</accession>
<dbReference type="PROSITE" id="PS51318">
    <property type="entry name" value="TAT"/>
    <property type="match status" value="1"/>
</dbReference>
<dbReference type="InterPro" id="IPR013766">
    <property type="entry name" value="Thioredoxin_domain"/>
</dbReference>
<dbReference type="AlphaFoldDB" id="A0A7V8FKZ8"/>
<evidence type="ECO:0000313" key="4">
    <source>
        <dbReference type="Proteomes" id="UP000461670"/>
    </source>
</evidence>
<keyword evidence="1" id="KW-0732">Signal</keyword>
<dbReference type="EMBL" id="WNDQ01000080">
    <property type="protein sequence ID" value="KAF1018618.1"/>
    <property type="molecule type" value="Genomic_DNA"/>
</dbReference>
<feature type="signal peptide" evidence="1">
    <location>
        <begin position="1"/>
        <end position="29"/>
    </location>
</feature>
<dbReference type="PROSITE" id="PS51352">
    <property type="entry name" value="THIOREDOXIN_2"/>
    <property type="match status" value="1"/>
</dbReference>
<dbReference type="InterPro" id="IPR050553">
    <property type="entry name" value="Thioredoxin_ResA/DsbE_sf"/>
</dbReference>
<name>A0A7V8FKZ8_9BURK</name>
<comment type="caution">
    <text evidence="3">The sequence shown here is derived from an EMBL/GenBank/DDBJ whole genome shotgun (WGS) entry which is preliminary data.</text>
</comment>
<reference evidence="4" key="1">
    <citation type="journal article" date="2020" name="MBio">
        <title>Horizontal gene transfer to a defensive symbiont with a reduced genome amongst a multipartite beetle microbiome.</title>
        <authorList>
            <person name="Waterworth S.C."/>
            <person name="Florez L.V."/>
            <person name="Rees E.R."/>
            <person name="Hertweck C."/>
            <person name="Kaltenpoth M."/>
            <person name="Kwan J.C."/>
        </authorList>
    </citation>
    <scope>NUCLEOTIDE SEQUENCE [LARGE SCALE GENOMIC DNA]</scope>
</reference>